<dbReference type="AlphaFoldDB" id="A0A251TEY3"/>
<protein>
    <submittedName>
        <fullName evidence="1">Uncharacterized protein</fullName>
    </submittedName>
</protein>
<proteinExistence type="predicted"/>
<organism evidence="1 2">
    <name type="scientific">Helianthus annuus</name>
    <name type="common">Common sunflower</name>
    <dbReference type="NCBI Taxonomy" id="4232"/>
    <lineage>
        <taxon>Eukaryota</taxon>
        <taxon>Viridiplantae</taxon>
        <taxon>Streptophyta</taxon>
        <taxon>Embryophyta</taxon>
        <taxon>Tracheophyta</taxon>
        <taxon>Spermatophyta</taxon>
        <taxon>Magnoliopsida</taxon>
        <taxon>eudicotyledons</taxon>
        <taxon>Gunneridae</taxon>
        <taxon>Pentapetalae</taxon>
        <taxon>asterids</taxon>
        <taxon>campanulids</taxon>
        <taxon>Asterales</taxon>
        <taxon>Asteraceae</taxon>
        <taxon>Asteroideae</taxon>
        <taxon>Heliantheae alliance</taxon>
        <taxon>Heliantheae</taxon>
        <taxon>Helianthus</taxon>
    </lineage>
</organism>
<evidence type="ECO:0000313" key="1">
    <source>
        <dbReference type="EMBL" id="OTG09293.1"/>
    </source>
</evidence>
<dbReference type="Proteomes" id="UP000215914">
    <property type="component" value="Chromosome 11"/>
</dbReference>
<evidence type="ECO:0000313" key="2">
    <source>
        <dbReference type="Proteomes" id="UP000215914"/>
    </source>
</evidence>
<dbReference type="EMBL" id="CM007900">
    <property type="protein sequence ID" value="OTG09293.1"/>
    <property type="molecule type" value="Genomic_DNA"/>
</dbReference>
<sequence>MLLGVVDQHNSSNLICRAKLRLLGTTMDGSCNRLECMWFLSFMLRIYNELGVLRYNGFTLYFRC</sequence>
<reference evidence="2" key="1">
    <citation type="journal article" date="2017" name="Nature">
        <title>The sunflower genome provides insights into oil metabolism, flowering and Asterid evolution.</title>
        <authorList>
            <person name="Badouin H."/>
            <person name="Gouzy J."/>
            <person name="Grassa C.J."/>
            <person name="Murat F."/>
            <person name="Staton S.E."/>
            <person name="Cottret L."/>
            <person name="Lelandais-Briere C."/>
            <person name="Owens G.L."/>
            <person name="Carrere S."/>
            <person name="Mayjonade B."/>
            <person name="Legrand L."/>
            <person name="Gill N."/>
            <person name="Kane N.C."/>
            <person name="Bowers J.E."/>
            <person name="Hubner S."/>
            <person name="Bellec A."/>
            <person name="Berard A."/>
            <person name="Berges H."/>
            <person name="Blanchet N."/>
            <person name="Boniface M.C."/>
            <person name="Brunel D."/>
            <person name="Catrice O."/>
            <person name="Chaidir N."/>
            <person name="Claudel C."/>
            <person name="Donnadieu C."/>
            <person name="Faraut T."/>
            <person name="Fievet G."/>
            <person name="Helmstetter N."/>
            <person name="King M."/>
            <person name="Knapp S.J."/>
            <person name="Lai Z."/>
            <person name="Le Paslier M.C."/>
            <person name="Lippi Y."/>
            <person name="Lorenzon L."/>
            <person name="Mandel J.R."/>
            <person name="Marage G."/>
            <person name="Marchand G."/>
            <person name="Marquand E."/>
            <person name="Bret-Mestries E."/>
            <person name="Morien E."/>
            <person name="Nambeesan S."/>
            <person name="Nguyen T."/>
            <person name="Pegot-Espagnet P."/>
            <person name="Pouilly N."/>
            <person name="Raftis F."/>
            <person name="Sallet E."/>
            <person name="Schiex T."/>
            <person name="Thomas J."/>
            <person name="Vandecasteele C."/>
            <person name="Vares D."/>
            <person name="Vear F."/>
            <person name="Vautrin S."/>
            <person name="Crespi M."/>
            <person name="Mangin B."/>
            <person name="Burke J.M."/>
            <person name="Salse J."/>
            <person name="Munos S."/>
            <person name="Vincourt P."/>
            <person name="Rieseberg L.H."/>
            <person name="Langlade N.B."/>
        </authorList>
    </citation>
    <scope>NUCLEOTIDE SEQUENCE [LARGE SCALE GENOMIC DNA]</scope>
    <source>
        <strain evidence="2">cv. SF193</strain>
    </source>
</reference>
<dbReference type="InParanoid" id="A0A251TEY3"/>
<name>A0A251TEY3_HELAN</name>
<keyword evidence="2" id="KW-1185">Reference proteome</keyword>
<gene>
    <name evidence="1" type="ORF">HannXRQ_Chr11g0351361</name>
</gene>
<accession>A0A251TEY3</accession>